<dbReference type="InterPro" id="IPR028037">
    <property type="entry name" value="Antitoxin_Rv0909/MT0933"/>
</dbReference>
<organism evidence="2 3">
    <name type="scientific">Rhodococcus pyridinivorans KG-16</name>
    <dbReference type="NCBI Taxonomy" id="1441730"/>
    <lineage>
        <taxon>Bacteria</taxon>
        <taxon>Bacillati</taxon>
        <taxon>Actinomycetota</taxon>
        <taxon>Actinomycetes</taxon>
        <taxon>Mycobacteriales</taxon>
        <taxon>Nocardiaceae</taxon>
        <taxon>Rhodococcus</taxon>
    </lineage>
</organism>
<feature type="compositionally biased region" description="Pro residues" evidence="1">
    <location>
        <begin position="68"/>
        <end position="94"/>
    </location>
</feature>
<dbReference type="EMBL" id="AZXY01000005">
    <property type="protein sequence ID" value="KSZ58573.1"/>
    <property type="molecule type" value="Genomic_DNA"/>
</dbReference>
<comment type="caution">
    <text evidence="2">The sequence shown here is derived from an EMBL/GenBank/DDBJ whole genome shotgun (WGS) entry which is preliminary data.</text>
</comment>
<dbReference type="Pfam" id="PF14013">
    <property type="entry name" value="MT0933_antitox"/>
    <property type="match status" value="1"/>
</dbReference>
<name>A0A0V9UKR5_9NOCA</name>
<feature type="region of interest" description="Disordered" evidence="1">
    <location>
        <begin position="14"/>
        <end position="94"/>
    </location>
</feature>
<evidence type="ECO:0008006" key="4">
    <source>
        <dbReference type="Google" id="ProtNLM"/>
    </source>
</evidence>
<dbReference type="PATRIC" id="fig|1441730.3.peg.2465"/>
<evidence type="ECO:0000313" key="2">
    <source>
        <dbReference type="EMBL" id="KSZ58573.1"/>
    </source>
</evidence>
<reference evidence="3" key="1">
    <citation type="submission" date="2015-01" db="EMBL/GenBank/DDBJ databases">
        <title>Draft genome sequence of Rhodococcus pyridinivorans strain KG-16, a hydrocarbon-degrading bacterium.</title>
        <authorList>
            <person name="Aggarwal R.K."/>
            <person name="Dawar C."/>
        </authorList>
    </citation>
    <scope>NUCLEOTIDE SEQUENCE [LARGE SCALE GENOMIC DNA]</scope>
    <source>
        <strain evidence="3">KG-16</strain>
    </source>
</reference>
<dbReference type="AlphaFoldDB" id="A0A0V9UKR5"/>
<proteinExistence type="predicted"/>
<dbReference type="Proteomes" id="UP000053060">
    <property type="component" value="Unassembled WGS sequence"/>
</dbReference>
<reference evidence="2 3" key="2">
    <citation type="journal article" date="2016" name="Genome Announc.">
        <title>Draft Genome Sequence of a Versatile Hydrocarbon-Degrading Bacterium, Rhodococcus pyridinivorans Strain KG-16, Collected from Oil Fields in India.</title>
        <authorList>
            <person name="Aggarwal R.K."/>
            <person name="Dawar C."/>
            <person name="Phanindranath R."/>
            <person name="Mutnuri L."/>
            <person name="Dayal A.M."/>
        </authorList>
    </citation>
    <scope>NUCLEOTIDE SEQUENCE [LARGE SCALE GENOMIC DNA]</scope>
    <source>
        <strain evidence="2 3">KG-16</strain>
    </source>
</reference>
<feature type="compositionally biased region" description="Basic and acidic residues" evidence="1">
    <location>
        <begin position="14"/>
        <end position="37"/>
    </location>
</feature>
<evidence type="ECO:0000256" key="1">
    <source>
        <dbReference type="SAM" id="MobiDB-lite"/>
    </source>
</evidence>
<accession>A0A0V9UKR5</accession>
<protein>
    <recommendedName>
        <fullName evidence="4">Antitoxin</fullName>
    </recommendedName>
</protein>
<sequence length="94" mass="9647">MGFMDSLKGLVNKGKDYAEKNPDKADGFIEKAGDQVDGRTGGKYAQHVDKAQDAARKHLGTTGNPAPGAQPEPGGQPGPEGGPGPEAQPGPRQP</sequence>
<dbReference type="RefSeq" id="WP_060652029.1">
    <property type="nucleotide sequence ID" value="NZ_AZXY01000005.1"/>
</dbReference>
<gene>
    <name evidence="2" type="ORF">Z045_11845</name>
</gene>
<evidence type="ECO:0000313" key="3">
    <source>
        <dbReference type="Proteomes" id="UP000053060"/>
    </source>
</evidence>
<feature type="compositionally biased region" description="Basic and acidic residues" evidence="1">
    <location>
        <begin position="46"/>
        <end position="56"/>
    </location>
</feature>